<dbReference type="EMBL" id="AOGX02000010">
    <property type="protein sequence ID" value="EOQ90360.1"/>
    <property type="molecule type" value="Genomic_DNA"/>
</dbReference>
<name>A0A5E8HIN8_9LEPT</name>
<evidence type="ECO:0000313" key="2">
    <source>
        <dbReference type="Proteomes" id="UP000013996"/>
    </source>
</evidence>
<dbReference type="STRING" id="1249483.LEP1GSC202_2189"/>
<sequence>MCSKLRNLLRLVWGSVIQATYQSFQSIHFRRFRIFGLFLGNLGKRKYFTFTVFFDPRNTNPLTYINGCIHILW</sequence>
<organism evidence="1 2">
    <name type="scientific">Leptospira yanagawae serovar Saopaulo str. Sao Paulo = ATCC 700523</name>
    <dbReference type="NCBI Taxonomy" id="1249483"/>
    <lineage>
        <taxon>Bacteria</taxon>
        <taxon>Pseudomonadati</taxon>
        <taxon>Spirochaetota</taxon>
        <taxon>Spirochaetia</taxon>
        <taxon>Leptospirales</taxon>
        <taxon>Leptospiraceae</taxon>
        <taxon>Leptospira</taxon>
    </lineage>
</organism>
<comment type="caution">
    <text evidence="1">The sequence shown here is derived from an EMBL/GenBank/DDBJ whole genome shotgun (WGS) entry which is preliminary data.</text>
</comment>
<accession>A0A5E8HIN8</accession>
<dbReference type="AlphaFoldDB" id="A0A5E8HIN8"/>
<dbReference type="Proteomes" id="UP000013996">
    <property type="component" value="Unassembled WGS sequence"/>
</dbReference>
<gene>
    <name evidence="1" type="ORF">LEP1GSC202_2189</name>
</gene>
<evidence type="ECO:0000313" key="1">
    <source>
        <dbReference type="EMBL" id="EOQ90360.1"/>
    </source>
</evidence>
<proteinExistence type="predicted"/>
<reference evidence="1 2" key="1">
    <citation type="submission" date="2013-04" db="EMBL/GenBank/DDBJ databases">
        <authorList>
            <person name="Harkins D.M."/>
            <person name="Durkin A.S."/>
            <person name="Brinkac L.M."/>
            <person name="Haft D.H."/>
            <person name="Selengut J.D."/>
            <person name="Sanka R."/>
            <person name="DePew J."/>
            <person name="Purushe J."/>
            <person name="Hartskeerl R.A."/>
            <person name="Ahmed A."/>
            <person name="van der Linden H."/>
            <person name="Goris M.G.A."/>
            <person name="Vinetz J.M."/>
            <person name="Sutton G.G."/>
            <person name="Nierman W.C."/>
            <person name="Fouts D.E."/>
        </authorList>
    </citation>
    <scope>NUCLEOTIDE SEQUENCE [LARGE SCALE GENOMIC DNA]</scope>
    <source>
        <strain evidence="1 2">Sao Paulo</strain>
    </source>
</reference>
<protein>
    <submittedName>
        <fullName evidence="1">Uncharacterized protein</fullName>
    </submittedName>
</protein>